<feature type="transmembrane region" description="Helical" evidence="6">
    <location>
        <begin position="211"/>
        <end position="230"/>
    </location>
</feature>
<feature type="domain" description="Major facilitator superfamily (MFS) profile" evidence="7">
    <location>
        <begin position="1"/>
        <end position="367"/>
    </location>
</feature>
<evidence type="ECO:0000256" key="5">
    <source>
        <dbReference type="ARBA" id="ARBA00023136"/>
    </source>
</evidence>
<dbReference type="PROSITE" id="PS50850">
    <property type="entry name" value="MFS"/>
    <property type="match status" value="1"/>
</dbReference>
<protein>
    <submittedName>
        <fullName evidence="8">Major Facilitator Superfamily</fullName>
    </submittedName>
</protein>
<evidence type="ECO:0000256" key="4">
    <source>
        <dbReference type="ARBA" id="ARBA00022989"/>
    </source>
</evidence>
<name>A0AAW1LYB9_POPJA</name>
<keyword evidence="9" id="KW-1185">Reference proteome</keyword>
<evidence type="ECO:0000256" key="3">
    <source>
        <dbReference type="ARBA" id="ARBA00022692"/>
    </source>
</evidence>
<dbReference type="InterPro" id="IPR011701">
    <property type="entry name" value="MFS"/>
</dbReference>
<dbReference type="AlphaFoldDB" id="A0AAW1LYB9"/>
<evidence type="ECO:0000259" key="7">
    <source>
        <dbReference type="PROSITE" id="PS50850"/>
    </source>
</evidence>
<evidence type="ECO:0000256" key="1">
    <source>
        <dbReference type="ARBA" id="ARBA00004141"/>
    </source>
</evidence>
<evidence type="ECO:0000256" key="6">
    <source>
        <dbReference type="SAM" id="Phobius"/>
    </source>
</evidence>
<dbReference type="PANTHER" id="PTHR23506">
    <property type="entry name" value="GH10249P"/>
    <property type="match status" value="1"/>
</dbReference>
<feature type="transmembrane region" description="Helical" evidence="6">
    <location>
        <begin position="302"/>
        <end position="323"/>
    </location>
</feature>
<proteinExistence type="predicted"/>
<sequence>MSETLAGLVFSFYAMVVFVSSPVFGKLLPRFGVKITFIFGIITSGICSIMFGSLQFVNDSTAFTVLSFVIRGTEALGASAYSTAGYVLIINIFPKNGGVVRGILETFVGLGMSVGPAIGGLLFAVGGFGLPFYVVGMISILMAPLNLYVLPSSEDYKLEVKAGSFKNILKLPSVIITCLVVIVVSATWGFLDPTLEPHLRKFNLSAGNMGLIFLLLSAMYGIFSPVWGFISDKITNYWYLMSMGLFFNSFSLLFLGPSPVLPFLEQTIFLNILSLSALGIFVAMAVIPTYQGILDSALNGGFCDDLGTHSVVAGLWSSAYSLGEMLGPAVGGVMLQHWGFPKASTAIAGLNFLFAFVSGIYFFARTNKKRNL</sequence>
<dbReference type="PANTHER" id="PTHR23506:SF28">
    <property type="entry name" value="MFS-TYPE TRANSPORTER SLC18B1-LIKE PROTEIN"/>
    <property type="match status" value="1"/>
</dbReference>
<feature type="transmembrane region" description="Helical" evidence="6">
    <location>
        <begin position="6"/>
        <end position="25"/>
    </location>
</feature>
<accession>A0AAW1LYB9</accession>
<evidence type="ECO:0000313" key="9">
    <source>
        <dbReference type="Proteomes" id="UP001458880"/>
    </source>
</evidence>
<dbReference type="GO" id="GO:0022857">
    <property type="term" value="F:transmembrane transporter activity"/>
    <property type="evidence" value="ECO:0007669"/>
    <property type="project" value="InterPro"/>
</dbReference>
<keyword evidence="2" id="KW-0813">Transport</keyword>
<feature type="transmembrane region" description="Helical" evidence="6">
    <location>
        <begin position="237"/>
        <end position="256"/>
    </location>
</feature>
<dbReference type="Pfam" id="PF07690">
    <property type="entry name" value="MFS_1"/>
    <property type="match status" value="1"/>
</dbReference>
<keyword evidence="4 6" id="KW-1133">Transmembrane helix</keyword>
<keyword evidence="5 6" id="KW-0472">Membrane</keyword>
<dbReference type="InterPro" id="IPR020846">
    <property type="entry name" value="MFS_dom"/>
</dbReference>
<dbReference type="InterPro" id="IPR036259">
    <property type="entry name" value="MFS_trans_sf"/>
</dbReference>
<evidence type="ECO:0000256" key="2">
    <source>
        <dbReference type="ARBA" id="ARBA00022448"/>
    </source>
</evidence>
<evidence type="ECO:0000313" key="8">
    <source>
        <dbReference type="EMBL" id="KAK9738924.1"/>
    </source>
</evidence>
<dbReference type="GO" id="GO:0016020">
    <property type="term" value="C:membrane"/>
    <property type="evidence" value="ECO:0007669"/>
    <property type="project" value="UniProtKB-SubCell"/>
</dbReference>
<feature type="transmembrane region" description="Helical" evidence="6">
    <location>
        <begin position="37"/>
        <end position="56"/>
    </location>
</feature>
<feature type="transmembrane region" description="Helical" evidence="6">
    <location>
        <begin position="132"/>
        <end position="150"/>
    </location>
</feature>
<feature type="transmembrane region" description="Helical" evidence="6">
    <location>
        <begin position="106"/>
        <end position="126"/>
    </location>
</feature>
<reference evidence="8 9" key="1">
    <citation type="journal article" date="2024" name="BMC Genomics">
        <title>De novo assembly and annotation of Popillia japonica's genome with initial clues to its potential as an invasive pest.</title>
        <authorList>
            <person name="Cucini C."/>
            <person name="Boschi S."/>
            <person name="Funari R."/>
            <person name="Cardaioli E."/>
            <person name="Iannotti N."/>
            <person name="Marturano G."/>
            <person name="Paoli F."/>
            <person name="Bruttini M."/>
            <person name="Carapelli A."/>
            <person name="Frati F."/>
            <person name="Nardi F."/>
        </authorList>
    </citation>
    <scope>NUCLEOTIDE SEQUENCE [LARGE SCALE GENOMIC DNA]</scope>
    <source>
        <strain evidence="8">DMR45628</strain>
    </source>
</reference>
<feature type="transmembrane region" description="Helical" evidence="6">
    <location>
        <begin position="171"/>
        <end position="191"/>
    </location>
</feature>
<dbReference type="EMBL" id="JASPKY010000080">
    <property type="protein sequence ID" value="KAK9738924.1"/>
    <property type="molecule type" value="Genomic_DNA"/>
</dbReference>
<feature type="transmembrane region" description="Helical" evidence="6">
    <location>
        <begin position="76"/>
        <end position="94"/>
    </location>
</feature>
<feature type="transmembrane region" description="Helical" evidence="6">
    <location>
        <begin position="268"/>
        <end position="290"/>
    </location>
</feature>
<comment type="subcellular location">
    <subcellularLocation>
        <location evidence="1">Membrane</location>
        <topology evidence="1">Multi-pass membrane protein</topology>
    </subcellularLocation>
</comment>
<dbReference type="SUPFAM" id="SSF103473">
    <property type="entry name" value="MFS general substrate transporter"/>
    <property type="match status" value="1"/>
</dbReference>
<dbReference type="Gene3D" id="1.20.1250.20">
    <property type="entry name" value="MFS general substrate transporter like domains"/>
    <property type="match status" value="2"/>
</dbReference>
<dbReference type="InterPro" id="IPR050930">
    <property type="entry name" value="MFS_Vesicular_Transporter"/>
</dbReference>
<feature type="transmembrane region" description="Helical" evidence="6">
    <location>
        <begin position="343"/>
        <end position="364"/>
    </location>
</feature>
<gene>
    <name evidence="8" type="ORF">QE152_g9424</name>
</gene>
<organism evidence="8 9">
    <name type="scientific">Popillia japonica</name>
    <name type="common">Japanese beetle</name>
    <dbReference type="NCBI Taxonomy" id="7064"/>
    <lineage>
        <taxon>Eukaryota</taxon>
        <taxon>Metazoa</taxon>
        <taxon>Ecdysozoa</taxon>
        <taxon>Arthropoda</taxon>
        <taxon>Hexapoda</taxon>
        <taxon>Insecta</taxon>
        <taxon>Pterygota</taxon>
        <taxon>Neoptera</taxon>
        <taxon>Endopterygota</taxon>
        <taxon>Coleoptera</taxon>
        <taxon>Polyphaga</taxon>
        <taxon>Scarabaeiformia</taxon>
        <taxon>Scarabaeidae</taxon>
        <taxon>Rutelinae</taxon>
        <taxon>Popillia</taxon>
    </lineage>
</organism>
<keyword evidence="3 6" id="KW-0812">Transmembrane</keyword>
<dbReference type="Proteomes" id="UP001458880">
    <property type="component" value="Unassembled WGS sequence"/>
</dbReference>
<comment type="caution">
    <text evidence="8">The sequence shown here is derived from an EMBL/GenBank/DDBJ whole genome shotgun (WGS) entry which is preliminary data.</text>
</comment>